<evidence type="ECO:0000313" key="1">
    <source>
        <dbReference type="EMBL" id="EKO34919.1"/>
    </source>
</evidence>
<sequence length="42" mass="5082">MNVMEIKIVSLRNRFPIDLLIGRFFYFREKLGPVPKPEKNQF</sequence>
<evidence type="ECO:0000313" key="2">
    <source>
        <dbReference type="Proteomes" id="UP000006329"/>
    </source>
</evidence>
<dbReference type="EMBL" id="AHON02000026">
    <property type="protein sequence ID" value="EKO34919.1"/>
    <property type="molecule type" value="Genomic_DNA"/>
</dbReference>
<organism evidence="1 2">
    <name type="scientific">Leptospira santarosai str. MOR084</name>
    <dbReference type="NCBI Taxonomy" id="1049984"/>
    <lineage>
        <taxon>Bacteria</taxon>
        <taxon>Pseudomonadati</taxon>
        <taxon>Spirochaetota</taxon>
        <taxon>Spirochaetia</taxon>
        <taxon>Leptospirales</taxon>
        <taxon>Leptospiraceae</taxon>
        <taxon>Leptospira</taxon>
    </lineage>
</organism>
<name>A0A0E2BIA6_9LEPT</name>
<keyword evidence="2" id="KW-1185">Reference proteome</keyword>
<comment type="caution">
    <text evidence="1">The sequence shown here is derived from an EMBL/GenBank/DDBJ whole genome shotgun (WGS) entry which is preliminary data.</text>
</comment>
<dbReference type="AlphaFoldDB" id="A0A0E2BIA6"/>
<protein>
    <submittedName>
        <fullName evidence="1">Uncharacterized protein</fullName>
    </submittedName>
</protein>
<proteinExistence type="predicted"/>
<reference evidence="1" key="1">
    <citation type="submission" date="2012-10" db="EMBL/GenBank/DDBJ databases">
        <authorList>
            <person name="Harkins D.M."/>
            <person name="Durkin A.S."/>
            <person name="Brinkac L.M."/>
            <person name="Haft D.H."/>
            <person name="Selengut J.D."/>
            <person name="Sanka R."/>
            <person name="DePew J."/>
            <person name="Purushe J."/>
            <person name="Matthias M.A."/>
            <person name="Vinetz J.M."/>
            <person name="Sutton G.G."/>
            <person name="Nierman W.C."/>
            <person name="Fouts D.E."/>
        </authorList>
    </citation>
    <scope>NUCLEOTIDE SEQUENCE [LARGE SCALE GENOMIC DNA]</scope>
    <source>
        <strain evidence="1">MOR084</strain>
    </source>
</reference>
<accession>A0A0E2BIA6</accession>
<gene>
    <name evidence="1" type="ORF">LEP1GSC179_3481</name>
</gene>
<dbReference type="Proteomes" id="UP000006329">
    <property type="component" value="Unassembled WGS sequence"/>
</dbReference>